<evidence type="ECO:0000256" key="2">
    <source>
        <dbReference type="SAM" id="MobiDB-lite"/>
    </source>
</evidence>
<organism evidence="4 5">
    <name type="scientific">Halobium palmae</name>
    <dbReference type="NCBI Taxonomy" id="1776492"/>
    <lineage>
        <taxon>Archaea</taxon>
        <taxon>Methanobacteriati</taxon>
        <taxon>Methanobacteriota</taxon>
        <taxon>Stenosarchaea group</taxon>
        <taxon>Halobacteria</taxon>
        <taxon>Halobacteriales</taxon>
        <taxon>Haloferacaceae</taxon>
        <taxon>Halobium</taxon>
    </lineage>
</organism>
<dbReference type="EMBL" id="JBHSWU010000239">
    <property type="protein sequence ID" value="MFC6724651.1"/>
    <property type="molecule type" value="Genomic_DNA"/>
</dbReference>
<name>A0ABD5RZC4_9EURY</name>
<dbReference type="InterPro" id="IPR050455">
    <property type="entry name" value="Tpx_Peroxidase_subfamily"/>
</dbReference>
<dbReference type="PANTHER" id="PTHR43110:SF1">
    <property type="entry name" value="THIOL PEROXIDASE"/>
    <property type="match status" value="1"/>
</dbReference>
<keyword evidence="1" id="KW-0676">Redox-active center</keyword>
<feature type="region of interest" description="Disordered" evidence="2">
    <location>
        <begin position="1"/>
        <end position="24"/>
    </location>
</feature>
<feature type="domain" description="Thioredoxin" evidence="3">
    <location>
        <begin position="15"/>
        <end position="188"/>
    </location>
</feature>
<comment type="caution">
    <text evidence="4">The sequence shown here is derived from an EMBL/GenBank/DDBJ whole genome shotgun (WGS) entry which is preliminary data.</text>
</comment>
<gene>
    <name evidence="4" type="ORF">ACFQE1_09730</name>
</gene>
<dbReference type="Gene3D" id="3.40.30.10">
    <property type="entry name" value="Glutaredoxin"/>
    <property type="match status" value="1"/>
</dbReference>
<evidence type="ECO:0000256" key="1">
    <source>
        <dbReference type="ARBA" id="ARBA00023284"/>
    </source>
</evidence>
<dbReference type="Proteomes" id="UP001596328">
    <property type="component" value="Unassembled WGS sequence"/>
</dbReference>
<keyword evidence="5" id="KW-1185">Reference proteome</keyword>
<accession>A0ABD5RZC4</accession>
<dbReference type="Pfam" id="PF00578">
    <property type="entry name" value="AhpC-TSA"/>
    <property type="match status" value="2"/>
</dbReference>
<dbReference type="InterPro" id="IPR036249">
    <property type="entry name" value="Thioredoxin-like_sf"/>
</dbReference>
<dbReference type="AlphaFoldDB" id="A0ABD5RZC4"/>
<evidence type="ECO:0000313" key="4">
    <source>
        <dbReference type="EMBL" id="MFC6724651.1"/>
    </source>
</evidence>
<reference evidence="4 5" key="1">
    <citation type="journal article" date="2019" name="Int. J. Syst. Evol. Microbiol.">
        <title>The Global Catalogue of Microorganisms (GCM) 10K type strain sequencing project: providing services to taxonomists for standard genome sequencing and annotation.</title>
        <authorList>
            <consortium name="The Broad Institute Genomics Platform"/>
            <consortium name="The Broad Institute Genome Sequencing Center for Infectious Disease"/>
            <person name="Wu L."/>
            <person name="Ma J."/>
        </authorList>
    </citation>
    <scope>NUCLEOTIDE SEQUENCE [LARGE SCALE GENOMIC DNA]</scope>
    <source>
        <strain evidence="4 5">NBRC 111368</strain>
    </source>
</reference>
<proteinExistence type="predicted"/>
<dbReference type="InterPro" id="IPR013766">
    <property type="entry name" value="Thioredoxin_domain"/>
</dbReference>
<dbReference type="SUPFAM" id="SSF52833">
    <property type="entry name" value="Thioredoxin-like"/>
    <property type="match status" value="1"/>
</dbReference>
<evidence type="ECO:0000313" key="5">
    <source>
        <dbReference type="Proteomes" id="UP001596328"/>
    </source>
</evidence>
<sequence length="188" mass="20654">MVDFEVVPLPEADHPEVGDTAPDFTRPLVGEEYWEDASLSDLTDEGPVLLVFYPMDGAFPATYVWNEIRDRGWGTEARTDGGETDADAANASEGGLAVVGCSISTPYEHETFLAEREMSYRLFSDPANGVAREYGIEHDLDGMAGISEPRPAVFLLDEDRTVQYAWVADEWPDFPDYDAVADAVADGH</sequence>
<evidence type="ECO:0000259" key="3">
    <source>
        <dbReference type="PROSITE" id="PS51352"/>
    </source>
</evidence>
<dbReference type="PROSITE" id="PS51352">
    <property type="entry name" value="THIOREDOXIN_2"/>
    <property type="match status" value="1"/>
</dbReference>
<dbReference type="InterPro" id="IPR000866">
    <property type="entry name" value="AhpC/TSA"/>
</dbReference>
<protein>
    <submittedName>
        <fullName evidence="4">Redoxin domain-containing protein</fullName>
    </submittedName>
</protein>
<dbReference type="PANTHER" id="PTHR43110">
    <property type="entry name" value="THIOL PEROXIDASE"/>
    <property type="match status" value="1"/>
</dbReference>